<protein>
    <submittedName>
        <fullName evidence="1">Uncharacterized protein</fullName>
    </submittedName>
</protein>
<evidence type="ECO:0000313" key="2">
    <source>
        <dbReference type="Proteomes" id="UP001302949"/>
    </source>
</evidence>
<organism evidence="1 2">
    <name type="scientific">Arcicella rigui</name>
    <dbReference type="NCBI Taxonomy" id="797020"/>
    <lineage>
        <taxon>Bacteria</taxon>
        <taxon>Pseudomonadati</taxon>
        <taxon>Bacteroidota</taxon>
        <taxon>Cytophagia</taxon>
        <taxon>Cytophagales</taxon>
        <taxon>Flectobacillaceae</taxon>
        <taxon>Arcicella</taxon>
    </lineage>
</organism>
<accession>A0ABU5QFM5</accession>
<proteinExistence type="predicted"/>
<dbReference type="RefSeq" id="WP_323298497.1">
    <property type="nucleotide sequence ID" value="NZ_JAYFUM010000026.1"/>
</dbReference>
<comment type="caution">
    <text evidence="1">The sequence shown here is derived from an EMBL/GenBank/DDBJ whole genome shotgun (WGS) entry which is preliminary data.</text>
</comment>
<name>A0ABU5QFM5_9BACT</name>
<dbReference type="EMBL" id="JAYFUM010000026">
    <property type="protein sequence ID" value="MEA5141342.1"/>
    <property type="molecule type" value="Genomic_DNA"/>
</dbReference>
<dbReference type="Proteomes" id="UP001302949">
    <property type="component" value="Unassembled WGS sequence"/>
</dbReference>
<sequence>MTTENLWPQFSLDELPRTPKIILNEQAEFLAEGTKNLLTAKIKVRPSQFAFDEVDYEFEIVAPNLGGYKYQLLKISQNTLLMYPCKLEVEGNFHQIDNEQKLLEKLKDIFNSEKVKNIIKSLIAQSIEDVIPSI</sequence>
<gene>
    <name evidence="1" type="ORF">VB248_19465</name>
</gene>
<evidence type="ECO:0000313" key="1">
    <source>
        <dbReference type="EMBL" id="MEA5141342.1"/>
    </source>
</evidence>
<reference evidence="1 2" key="1">
    <citation type="submission" date="2023-12" db="EMBL/GenBank/DDBJ databases">
        <title>Novel species of the genus Arcicella isolated from rivers.</title>
        <authorList>
            <person name="Lu H."/>
        </authorList>
    </citation>
    <scope>NUCLEOTIDE SEQUENCE [LARGE SCALE GENOMIC DNA]</scope>
    <source>
        <strain evidence="1 2">KCTC 23307</strain>
    </source>
</reference>
<keyword evidence="2" id="KW-1185">Reference proteome</keyword>